<evidence type="ECO:0000256" key="2">
    <source>
        <dbReference type="ARBA" id="ARBA00022475"/>
    </source>
</evidence>
<feature type="transmembrane region" description="Helical" evidence="7">
    <location>
        <begin position="502"/>
        <end position="535"/>
    </location>
</feature>
<dbReference type="InterPro" id="IPR004869">
    <property type="entry name" value="MMPL_dom"/>
</dbReference>
<dbReference type="Pfam" id="PF03176">
    <property type="entry name" value="MMPL"/>
    <property type="match status" value="2"/>
</dbReference>
<reference evidence="10" key="1">
    <citation type="submission" date="2023-07" db="EMBL/GenBank/DDBJ databases">
        <title>Description of three actinobacteria isolated from air of manufacturing shop in a pharmaceutical factory.</title>
        <authorList>
            <person name="Zhang D.-F."/>
        </authorList>
    </citation>
    <scope>NUCLEOTIDE SEQUENCE [LARGE SCALE GENOMIC DNA]</scope>
    <source>
        <strain evidence="10">CCTCC AB 207010</strain>
    </source>
</reference>
<evidence type="ECO:0000256" key="4">
    <source>
        <dbReference type="ARBA" id="ARBA00022989"/>
    </source>
</evidence>
<evidence type="ECO:0000256" key="5">
    <source>
        <dbReference type="ARBA" id="ARBA00023136"/>
    </source>
</evidence>
<dbReference type="InterPro" id="IPR001036">
    <property type="entry name" value="Acrflvin-R"/>
</dbReference>
<feature type="coiled-coil region" evidence="6">
    <location>
        <begin position="249"/>
        <end position="319"/>
    </location>
</feature>
<name>A0ABU1FWI9_9MICC</name>
<dbReference type="RefSeq" id="WP_310538341.1">
    <property type="nucleotide sequence ID" value="NZ_BAAAOC010000071.1"/>
</dbReference>
<feature type="transmembrane region" description="Helical" evidence="7">
    <location>
        <begin position="837"/>
        <end position="858"/>
    </location>
</feature>
<keyword evidence="10" id="KW-1185">Reference proteome</keyword>
<feature type="transmembrane region" description="Helical" evidence="7">
    <location>
        <begin position="433"/>
        <end position="452"/>
    </location>
</feature>
<keyword evidence="3 7" id="KW-0812">Transmembrane</keyword>
<evidence type="ECO:0000256" key="7">
    <source>
        <dbReference type="SAM" id="Phobius"/>
    </source>
</evidence>
<evidence type="ECO:0000259" key="8">
    <source>
        <dbReference type="PROSITE" id="PS50156"/>
    </source>
</evidence>
<dbReference type="InterPro" id="IPR050545">
    <property type="entry name" value="Mycobact_MmpL"/>
</dbReference>
<comment type="subcellular location">
    <subcellularLocation>
        <location evidence="1">Cell membrane</location>
        <topology evidence="1">Multi-pass membrane protein</topology>
    </subcellularLocation>
</comment>
<keyword evidence="5 7" id="KW-0472">Membrane</keyword>
<organism evidence="9 10">
    <name type="scientific">Nesterenkonia flava</name>
    <dbReference type="NCBI Taxonomy" id="469799"/>
    <lineage>
        <taxon>Bacteria</taxon>
        <taxon>Bacillati</taxon>
        <taxon>Actinomycetota</taxon>
        <taxon>Actinomycetes</taxon>
        <taxon>Micrococcales</taxon>
        <taxon>Micrococcaceae</taxon>
        <taxon>Nesterenkonia</taxon>
    </lineage>
</organism>
<feature type="transmembrane region" description="Helical" evidence="7">
    <location>
        <begin position="377"/>
        <end position="400"/>
    </location>
</feature>
<feature type="transmembrane region" description="Helical" evidence="7">
    <location>
        <begin position="20"/>
        <end position="39"/>
    </location>
</feature>
<dbReference type="PROSITE" id="PS50156">
    <property type="entry name" value="SSD"/>
    <property type="match status" value="1"/>
</dbReference>
<dbReference type="PRINTS" id="PR00702">
    <property type="entry name" value="ACRIFLAVINRP"/>
</dbReference>
<accession>A0ABU1FWI9</accession>
<proteinExistence type="predicted"/>
<dbReference type="PANTHER" id="PTHR33406:SF13">
    <property type="entry name" value="MEMBRANE PROTEIN YDFJ"/>
    <property type="match status" value="1"/>
</dbReference>
<feature type="transmembrane region" description="Helical" evidence="7">
    <location>
        <begin position="790"/>
        <end position="809"/>
    </location>
</feature>
<dbReference type="SUPFAM" id="SSF82866">
    <property type="entry name" value="Multidrug efflux transporter AcrB transmembrane domain"/>
    <property type="match status" value="2"/>
</dbReference>
<protein>
    <submittedName>
        <fullName evidence="9">MMPL family transporter</fullName>
    </submittedName>
</protein>
<evidence type="ECO:0000256" key="1">
    <source>
        <dbReference type="ARBA" id="ARBA00004651"/>
    </source>
</evidence>
<dbReference type="InterPro" id="IPR000731">
    <property type="entry name" value="SSD"/>
</dbReference>
<keyword evidence="2" id="KW-1003">Cell membrane</keyword>
<evidence type="ECO:0000313" key="10">
    <source>
        <dbReference type="Proteomes" id="UP001260872"/>
    </source>
</evidence>
<dbReference type="PANTHER" id="PTHR33406">
    <property type="entry name" value="MEMBRANE PROTEIN MJ1562-RELATED"/>
    <property type="match status" value="1"/>
</dbReference>
<keyword evidence="6" id="KW-0175">Coiled coil</keyword>
<dbReference type="Gene3D" id="1.20.1640.10">
    <property type="entry name" value="Multidrug efflux transporter AcrB transmembrane domain"/>
    <property type="match status" value="2"/>
</dbReference>
<feature type="transmembrane region" description="Helical" evidence="7">
    <location>
        <begin position="407"/>
        <end position="427"/>
    </location>
</feature>
<dbReference type="EMBL" id="JAVKGT010000045">
    <property type="protein sequence ID" value="MDR5712973.1"/>
    <property type="molecule type" value="Genomic_DNA"/>
</dbReference>
<feature type="domain" description="SSD" evidence="8">
    <location>
        <begin position="383"/>
        <end position="532"/>
    </location>
</feature>
<evidence type="ECO:0000313" key="9">
    <source>
        <dbReference type="EMBL" id="MDR5712973.1"/>
    </source>
</evidence>
<feature type="transmembrane region" description="Helical" evidence="7">
    <location>
        <begin position="726"/>
        <end position="745"/>
    </location>
</feature>
<feature type="transmembrane region" description="Helical" evidence="7">
    <location>
        <begin position="565"/>
        <end position="584"/>
    </location>
</feature>
<comment type="caution">
    <text evidence="9">The sequence shown here is derived from an EMBL/GenBank/DDBJ whole genome shotgun (WGS) entry which is preliminary data.</text>
</comment>
<dbReference type="Gene3D" id="1.20.5.340">
    <property type="match status" value="1"/>
</dbReference>
<feature type="transmembrane region" description="Helical" evidence="7">
    <location>
        <begin position="752"/>
        <end position="778"/>
    </location>
</feature>
<feature type="coiled-coil region" evidence="6">
    <location>
        <begin position="84"/>
        <end position="158"/>
    </location>
</feature>
<dbReference type="Proteomes" id="UP001260872">
    <property type="component" value="Unassembled WGS sequence"/>
</dbReference>
<feature type="transmembrane region" description="Helical" evidence="7">
    <location>
        <begin position="473"/>
        <end position="496"/>
    </location>
</feature>
<gene>
    <name evidence="9" type="ORF">RH857_12665</name>
</gene>
<evidence type="ECO:0000256" key="6">
    <source>
        <dbReference type="SAM" id="Coils"/>
    </source>
</evidence>
<sequence length="932" mass="97925">MAKLLYRLGLLAARRAKTVIAAWFVALIVAVSAFLGFGGQLTDQITVPDLETTDVANRLADELPDAGGGSATAVVRTENGEPFTEDQQRQISELIDEVEQHEIVDSVTDPFATEEEMAQGREELEAGRAELENAPAELENARQELEAGRAELEAGLAQAGMSIEDLPAAREELEAGRAQFEQQLEESGMSAEELPSVREELEGGLAQLDAEDAQLDAQVQEALAGGYWPSVEAELNAARATIVAQRGELQAQLAQVQAAEAGLAEIEANDAAITEAEDGLAEIEAGEAEVREGEEALENGEAEAELERGERMLALTEDASMVSEDESAAILMVGFHDPLEQVGTEDLAEVAGLFTEAEIDGVDVLPGGDLSFEMPHLFSIAEIIGLMVAAVVLLVMLGTFIGAGLPLLNALVGVGIGVAGAMALSGVVEMMSMTPILGLMLGLAVGIDYALFIINRHRRQLKDGMPLLESIALANGTAGNAVVFAGATVIIALLALNVTGLPFLALMGTVAAFCVVVAVLMATTMTPALLKLVGWKILRRKERRRIGLESEKAEKISTPMSTAKALGIAVVSLVGLGLLAVPTFDLRLGLPDASSESEDSAAHQAYVEIEESFGQGMNGPLVVLADFPEAMEEGEASEYQLDVAEGLADHEHIDVVVPITLSEDNSMAAYQVIPVGGPASESTEALVHEFRDGNPLSGTDVADAELSVAGMTAAQIDISDVIADAMPLYLALVIGLSLILMIMVFRSILLPVVATLGFVGSLAGSIGVVVAVFQWGWLGEVFGISRPGPIMTFLPILMVGILFGLAMDYQLFTASGMREAYVHGSAPRLAVRQGLHAGRAVVTAAALIMASVFAGFVFTPDPMIASIGLGLAVGVLLDAFVVRLLLVPAVLTLCGPAAWWLPGWLDKILPDVDVEGSALERQQAETHQGAGI</sequence>
<keyword evidence="4 7" id="KW-1133">Transmembrane helix</keyword>
<evidence type="ECO:0000256" key="3">
    <source>
        <dbReference type="ARBA" id="ARBA00022692"/>
    </source>
</evidence>